<accession>A0A0G3HAE9</accession>
<dbReference type="STRING" id="136857.CTEST_11565"/>
<reference evidence="4" key="2">
    <citation type="submission" date="2015-05" db="EMBL/GenBank/DDBJ databases">
        <title>Complete genome sequence of Corynebacterium testudinoris DSM 44614, recovered from necrotic lesions in the mouth of a tortoise.</title>
        <authorList>
            <person name="Ruckert C."/>
            <person name="Albersmeier A."/>
            <person name="Winkler A."/>
            <person name="Tauch A."/>
        </authorList>
    </citation>
    <scope>NUCLEOTIDE SEQUENCE [LARGE SCALE GENOMIC DNA]</scope>
    <source>
        <strain evidence="4">DSM 44614</strain>
    </source>
</reference>
<evidence type="ECO:0000256" key="2">
    <source>
        <dbReference type="SAM" id="Phobius"/>
    </source>
</evidence>
<evidence type="ECO:0000256" key="1">
    <source>
        <dbReference type="SAM" id="MobiDB-lite"/>
    </source>
</evidence>
<dbReference type="Proteomes" id="UP000035540">
    <property type="component" value="Chromosome"/>
</dbReference>
<dbReference type="EMBL" id="CP011545">
    <property type="protein sequence ID" value="AKK09720.1"/>
    <property type="molecule type" value="Genomic_DNA"/>
</dbReference>
<keyword evidence="2" id="KW-0472">Membrane</keyword>
<feature type="compositionally biased region" description="Low complexity" evidence="1">
    <location>
        <begin position="50"/>
        <end position="84"/>
    </location>
</feature>
<proteinExistence type="predicted"/>
<dbReference type="AlphaFoldDB" id="A0A0G3HAE9"/>
<evidence type="ECO:0000313" key="3">
    <source>
        <dbReference type="EMBL" id="AKK09720.1"/>
    </source>
</evidence>
<sequence length="224" mass="24041">MSNHNPRRLPAEIYARRRVAAIVIVLVVVGLLVWGMVSFANRGSTTDPGATAASTSVPTTSATSSPATTSETSEAPTSSSAKPSQSKEPNPNAKDSCELADLRITATSDRPNYVGDVQPKFFMTVENPTAADCVVNLDEDELRFEVYDLATNNRVWADIDCYPSVLTGEETFEAGSERSFQAVWSRLGSQPGQCNSRQPVPAGSYFLHGVIGNNASDAYPFNLS</sequence>
<feature type="transmembrane region" description="Helical" evidence="2">
    <location>
        <begin position="20"/>
        <end position="40"/>
    </location>
</feature>
<dbReference type="PATRIC" id="fig|136857.5.peg.2282"/>
<gene>
    <name evidence="3" type="ORF">CTEST_11565</name>
</gene>
<dbReference type="KEGG" id="cted:CTEST_11565"/>
<feature type="region of interest" description="Disordered" evidence="1">
    <location>
        <begin position="44"/>
        <end position="97"/>
    </location>
</feature>
<keyword evidence="2" id="KW-0812">Transmembrane</keyword>
<protein>
    <submittedName>
        <fullName evidence="3">Uncharacterized protein</fullName>
    </submittedName>
</protein>
<keyword evidence="4" id="KW-1185">Reference proteome</keyword>
<dbReference type="RefSeq" id="WP_047253832.1">
    <property type="nucleotide sequence ID" value="NZ_CP011545.1"/>
</dbReference>
<name>A0A0G3HAE9_9CORY</name>
<reference evidence="3 4" key="1">
    <citation type="journal article" date="2015" name="Genome Announc.">
        <title>Complete Genome Sequence of the Type Strain Corynebacterium testudinoris DSM 44614, Recovered from Necrotic Lesions in the Mouth of a Tortoise.</title>
        <authorList>
            <person name="Ruckert C."/>
            <person name="Kriete M."/>
            <person name="Jaenicke S."/>
            <person name="Winkler A."/>
            <person name="Tauch A."/>
        </authorList>
    </citation>
    <scope>NUCLEOTIDE SEQUENCE [LARGE SCALE GENOMIC DNA]</scope>
    <source>
        <strain evidence="3 4">DSM 44614</strain>
    </source>
</reference>
<dbReference type="OrthoDB" id="4772932at2"/>
<keyword evidence="2" id="KW-1133">Transmembrane helix</keyword>
<evidence type="ECO:0000313" key="4">
    <source>
        <dbReference type="Proteomes" id="UP000035540"/>
    </source>
</evidence>
<organism evidence="3 4">
    <name type="scientific">Corynebacterium testudinoris</name>
    <dbReference type="NCBI Taxonomy" id="136857"/>
    <lineage>
        <taxon>Bacteria</taxon>
        <taxon>Bacillati</taxon>
        <taxon>Actinomycetota</taxon>
        <taxon>Actinomycetes</taxon>
        <taxon>Mycobacteriales</taxon>
        <taxon>Corynebacteriaceae</taxon>
        <taxon>Corynebacterium</taxon>
    </lineage>
</organism>